<dbReference type="InterPro" id="IPR008964">
    <property type="entry name" value="Invasin/intimin_cell_adhesion"/>
</dbReference>
<protein>
    <recommendedName>
        <fullName evidence="4">BIG2 domain-containing protein</fullName>
    </recommendedName>
</protein>
<proteinExistence type="predicted"/>
<dbReference type="AlphaFoldDB" id="A0A0N9X2V7"/>
<name>A0A0N9X2V7_PSEFL</name>
<reference evidence="2 3" key="2">
    <citation type="journal article" date="2018" name="Nature">
        <title>Mutant phenotypes for thousands of bacterial genes of unknown function.</title>
        <authorList>
            <person name="Price M.N."/>
            <person name="Wetmore K.M."/>
            <person name="Waters R.J."/>
            <person name="Callaghan M."/>
            <person name="Ray J."/>
            <person name="Liu H."/>
            <person name="Kuehl J.V."/>
            <person name="Melnyk R.A."/>
            <person name="Lamson J.S."/>
            <person name="Suh Y."/>
            <person name="Carlson H.K."/>
            <person name="Esquivel Z."/>
            <person name="Sadeeshkumar H."/>
            <person name="Chakraborty R."/>
            <person name="Zane G.M."/>
            <person name="Rubin B.E."/>
            <person name="Wall J.D."/>
            <person name="Visel A."/>
            <person name="Bristow J."/>
            <person name="Blow M.J."/>
            <person name="Arkin A.P."/>
            <person name="Deutschbauer A.M."/>
        </authorList>
    </citation>
    <scope>NUCLEOTIDE SEQUENCE [LARGE SCALE GENOMIC DNA]</scope>
    <source>
        <strain evidence="2 3">FW300-N2C3</strain>
    </source>
</reference>
<dbReference type="SUPFAM" id="SSF49373">
    <property type="entry name" value="Invasin/intimin cell-adhesion fragments"/>
    <property type="match status" value="1"/>
</dbReference>
<dbReference type="Proteomes" id="UP000059425">
    <property type="component" value="Chromosome"/>
</dbReference>
<accession>A0A0N9X2V7</accession>
<dbReference type="RefSeq" id="WP_060741709.1">
    <property type="nucleotide sequence ID" value="NZ_CP012831.1"/>
</dbReference>
<dbReference type="EMBL" id="CP012831">
    <property type="protein sequence ID" value="ALI09567.1"/>
    <property type="molecule type" value="Genomic_DNA"/>
</dbReference>
<evidence type="ECO:0000313" key="3">
    <source>
        <dbReference type="Proteomes" id="UP000059425"/>
    </source>
</evidence>
<reference evidence="3" key="1">
    <citation type="submission" date="2015-09" db="EMBL/GenBank/DDBJ databases">
        <title>Whole genome sequence of Pseudomonas fluorescens FW300-N2C3.</title>
        <authorList>
            <person name="Ray J."/>
            <person name="Melnyk R."/>
            <person name="Deutschbauer A."/>
        </authorList>
    </citation>
    <scope>NUCLEOTIDE SEQUENCE [LARGE SCALE GENOMIC DNA]</scope>
    <source>
        <strain evidence="3">FW300-N2C3</strain>
    </source>
</reference>
<gene>
    <name evidence="2" type="ORF">AO356_23020</name>
</gene>
<sequence>MPVTLDLQEPSVDEAPGNVLDPQSLPPEGATVRVKAYDPMKFRDNVMLHFHGELIDFIPISAGAVDRDVEFPVGAQTFIDHAQDNVVLVHYEVQFEGVGTPQKSGVLTLRLSAGFEDDAMLDLSDRNYIAAVEKPPLQVPDFAHLTRVAEWGNAPYTYSSSDLQIASVDEHSGQITVRRNGQCTISATDSSTPQQTQSFSLTVRGIRELHFLTHDAHWDGMQNACTAAGLEPVTLAQIKQFWTLYRAGLPQGEGVGTYLGWLNYPIWTGTLVGAGTAWHYDLNGDSVNDNASSSDLQTHHQAVGISRP</sequence>
<evidence type="ECO:0000256" key="1">
    <source>
        <dbReference type="SAM" id="MobiDB-lite"/>
    </source>
</evidence>
<evidence type="ECO:0008006" key="4">
    <source>
        <dbReference type="Google" id="ProtNLM"/>
    </source>
</evidence>
<evidence type="ECO:0000313" key="2">
    <source>
        <dbReference type="EMBL" id="ALI09567.1"/>
    </source>
</evidence>
<feature type="compositionally biased region" description="Polar residues" evidence="1">
    <location>
        <begin position="289"/>
        <end position="300"/>
    </location>
</feature>
<organism evidence="2 3">
    <name type="scientific">Pseudomonas fluorescens</name>
    <dbReference type="NCBI Taxonomy" id="294"/>
    <lineage>
        <taxon>Bacteria</taxon>
        <taxon>Pseudomonadati</taxon>
        <taxon>Pseudomonadota</taxon>
        <taxon>Gammaproteobacteria</taxon>
        <taxon>Pseudomonadales</taxon>
        <taxon>Pseudomonadaceae</taxon>
        <taxon>Pseudomonas</taxon>
    </lineage>
</organism>
<feature type="region of interest" description="Disordered" evidence="1">
    <location>
        <begin position="289"/>
        <end position="308"/>
    </location>
</feature>
<dbReference type="Gene3D" id="2.60.40.1080">
    <property type="match status" value="1"/>
</dbReference>
<dbReference type="OrthoDB" id="6980371at2"/>